<evidence type="ECO:0008006" key="3">
    <source>
        <dbReference type="Google" id="ProtNLM"/>
    </source>
</evidence>
<dbReference type="InterPro" id="IPR011473">
    <property type="entry name" value="DUF1579"/>
</dbReference>
<sequence length="227" mass="24579">MPPSPLSCDVPANRTVHAVRIKSGSGHRPGWPTNSGASLLFILDAVPTTAPIMTTPLHLFTRAAVCAALGLPALAWAQAPAASAAASPVPLLRQLDGDWRMSGDVRGKPVTYRMTAEPALQGTFTALRMKDVQVPAQYEAVVYIGYDAASKTVIAHWMDSFGPKYSIPHGTGQIDGDTIQFVIPYATGPFRNTWRYDPAAGSWQFSLESGQPDGTWKHFARYKVKRD</sequence>
<dbReference type="Proteomes" id="UP000245820">
    <property type="component" value="Chromosome"/>
</dbReference>
<name>A0A2S2DIR8_9BURK</name>
<proteinExistence type="predicted"/>
<evidence type="ECO:0000313" key="2">
    <source>
        <dbReference type="Proteomes" id="UP000245820"/>
    </source>
</evidence>
<evidence type="ECO:0000313" key="1">
    <source>
        <dbReference type="EMBL" id="AWL04766.1"/>
    </source>
</evidence>
<dbReference type="EMBL" id="CP029343">
    <property type="protein sequence ID" value="AWL04766.1"/>
    <property type="molecule type" value="Genomic_DNA"/>
</dbReference>
<protein>
    <recommendedName>
        <fullName evidence="3">DUF1579 domain-containing protein</fullName>
    </recommendedName>
</protein>
<reference evidence="1 2" key="1">
    <citation type="submission" date="2018-05" db="EMBL/GenBank/DDBJ databases">
        <title>Complete genome sequence of Massilia oculi sp. nov. CCUG 43427T (=DSM 26321T), the type strain of M. oculi, and comparison with genome sequences of other Massilia strains.</title>
        <authorList>
            <person name="Zhu B."/>
        </authorList>
    </citation>
    <scope>NUCLEOTIDE SEQUENCE [LARGE SCALE GENOMIC DNA]</scope>
    <source>
        <strain evidence="1 2">CCUG 43427</strain>
    </source>
</reference>
<dbReference type="OrthoDB" id="8755977at2"/>
<organism evidence="1 2">
    <name type="scientific">Massilia oculi</name>
    <dbReference type="NCBI Taxonomy" id="945844"/>
    <lineage>
        <taxon>Bacteria</taxon>
        <taxon>Pseudomonadati</taxon>
        <taxon>Pseudomonadota</taxon>
        <taxon>Betaproteobacteria</taxon>
        <taxon>Burkholderiales</taxon>
        <taxon>Oxalobacteraceae</taxon>
        <taxon>Telluria group</taxon>
        <taxon>Massilia</taxon>
    </lineage>
</organism>
<keyword evidence="2" id="KW-1185">Reference proteome</keyword>
<dbReference type="AlphaFoldDB" id="A0A2S2DIR8"/>
<accession>A0A2S2DIR8</accession>
<gene>
    <name evidence="1" type="ORF">DIR46_10145</name>
</gene>
<dbReference type="KEGG" id="mtim:DIR46_10145"/>
<dbReference type="Pfam" id="PF07617">
    <property type="entry name" value="DUF1579"/>
    <property type="match status" value="1"/>
</dbReference>